<dbReference type="GO" id="GO:0005840">
    <property type="term" value="C:ribosome"/>
    <property type="evidence" value="ECO:0007669"/>
    <property type="project" value="TreeGrafter"/>
</dbReference>
<organism evidence="9 10">
    <name type="scientific">Leadbettera azotonutricia (strain ATCC BAA-888 / DSM 13862 / ZAS-9)</name>
    <name type="common">Treponema azotonutricium</name>
    <dbReference type="NCBI Taxonomy" id="545695"/>
    <lineage>
        <taxon>Bacteria</taxon>
        <taxon>Pseudomonadati</taxon>
        <taxon>Spirochaetota</taxon>
        <taxon>Spirochaetia</taxon>
        <taxon>Spirochaetales</taxon>
        <taxon>Breznakiellaceae</taxon>
        <taxon>Leadbettera</taxon>
    </lineage>
</organism>
<dbReference type="Pfam" id="PF00271">
    <property type="entry name" value="Helicase_C"/>
    <property type="match status" value="1"/>
</dbReference>
<keyword evidence="4" id="KW-0067">ATP-binding</keyword>
<dbReference type="RefSeq" id="WP_015711976.1">
    <property type="nucleotide sequence ID" value="NC_015577.1"/>
</dbReference>
<evidence type="ECO:0000256" key="5">
    <source>
        <dbReference type="PROSITE-ProRule" id="PRU00552"/>
    </source>
</evidence>
<evidence type="ECO:0000313" key="10">
    <source>
        <dbReference type="Proteomes" id="UP000009222"/>
    </source>
</evidence>
<evidence type="ECO:0000256" key="3">
    <source>
        <dbReference type="ARBA" id="ARBA00022806"/>
    </source>
</evidence>
<evidence type="ECO:0000259" key="7">
    <source>
        <dbReference type="PROSITE" id="PS51194"/>
    </source>
</evidence>
<dbReference type="SMART" id="SM00490">
    <property type="entry name" value="HELICc"/>
    <property type="match status" value="1"/>
</dbReference>
<feature type="domain" description="DEAD-box RNA helicase Q" evidence="8">
    <location>
        <begin position="4"/>
        <end position="32"/>
    </location>
</feature>
<proteinExistence type="predicted"/>
<keyword evidence="3 9" id="KW-0347">Helicase</keyword>
<accession>F5Y6V5</accession>
<dbReference type="GO" id="GO:0003724">
    <property type="term" value="F:RNA helicase activity"/>
    <property type="evidence" value="ECO:0007669"/>
    <property type="project" value="InterPro"/>
</dbReference>
<keyword evidence="2 9" id="KW-0378">Hydrolase</keyword>
<dbReference type="GO" id="GO:0016787">
    <property type="term" value="F:hydrolase activity"/>
    <property type="evidence" value="ECO:0007669"/>
    <property type="project" value="UniProtKB-KW"/>
</dbReference>
<gene>
    <name evidence="9" type="ordered locus">TREAZ_3604</name>
</gene>
<dbReference type="Pfam" id="PF00270">
    <property type="entry name" value="DEAD"/>
    <property type="match status" value="1"/>
</dbReference>
<dbReference type="PANTHER" id="PTHR47963">
    <property type="entry name" value="DEAD-BOX ATP-DEPENDENT RNA HELICASE 47, MITOCHONDRIAL"/>
    <property type="match status" value="1"/>
</dbReference>
<evidence type="ECO:0000256" key="2">
    <source>
        <dbReference type="ARBA" id="ARBA00022801"/>
    </source>
</evidence>
<reference evidence="10" key="1">
    <citation type="submission" date="2009-12" db="EMBL/GenBank/DDBJ databases">
        <title>Complete sequence of Treponema azotonutricium strain ZAS-9.</title>
        <authorList>
            <person name="Tetu S.G."/>
            <person name="Matson E."/>
            <person name="Ren Q."/>
            <person name="Seshadri R."/>
            <person name="Elbourne L."/>
            <person name="Hassan K.A."/>
            <person name="Durkin A."/>
            <person name="Radune D."/>
            <person name="Mohamoud Y."/>
            <person name="Shay R."/>
            <person name="Jin S."/>
            <person name="Zhang X."/>
            <person name="Lucey K."/>
            <person name="Ballor N.R."/>
            <person name="Ottesen E."/>
            <person name="Rosenthal R."/>
            <person name="Allen A."/>
            <person name="Leadbetter J.R."/>
            <person name="Paulsen I.T."/>
        </authorList>
    </citation>
    <scope>NUCLEOTIDE SEQUENCE [LARGE SCALE GENOMIC DNA]</scope>
    <source>
        <strain evidence="10">ATCC BAA-888 / DSM 13862 / ZAS-9</strain>
    </source>
</reference>
<keyword evidence="1" id="KW-0547">Nucleotide-binding</keyword>
<dbReference type="eggNOG" id="COG0513">
    <property type="taxonomic scope" value="Bacteria"/>
</dbReference>
<sequence>MQTNTFTDLGVSPLFIERLGERGINAPMEIQSKVIPRLASGGSLIFRSATGTGKTFAYLLPLLEKLLGRWDGTPGSTLGRNAVGPALLVCAPTYELCSQIKQEADFLLLNTGIKTNLVIGSAAMGRQIDGLKKDRPQVIVGNPGRLLILAQMGKLKFRDLEFLVLDEGDRLVADELFEETKTFVALVHEELNRETKLQTIVCSATFSAKSRERLLSLMGEAQSEEANNEDVLKEKVEHWAIYSESRRKVNALRSFIAAADPGGKKKTFKALIFTGRGRDVGTIVAQLQHHKLAALGLWGDMDKKDRKQALDDFRSGSVRLLVTSDLAARGLDISGISHVIALDISEDKDSYIHRAGRTARAGKKGIMVTIGDEEEMHRLAKLEKKLGITVYPKELYMGKIEAPLPMEEGEE</sequence>
<evidence type="ECO:0000259" key="8">
    <source>
        <dbReference type="PROSITE" id="PS51195"/>
    </source>
</evidence>
<dbReference type="PROSITE" id="PS51195">
    <property type="entry name" value="Q_MOTIF"/>
    <property type="match status" value="1"/>
</dbReference>
<dbReference type="PROSITE" id="PS51194">
    <property type="entry name" value="HELICASE_CTER"/>
    <property type="match status" value="1"/>
</dbReference>
<name>F5Y6V5_LEAAZ</name>
<dbReference type="Gene3D" id="3.40.50.300">
    <property type="entry name" value="P-loop containing nucleotide triphosphate hydrolases"/>
    <property type="match status" value="2"/>
</dbReference>
<dbReference type="CDD" id="cd00268">
    <property type="entry name" value="DEADc"/>
    <property type="match status" value="1"/>
</dbReference>
<dbReference type="STRING" id="545695.TREAZ_3604"/>
<dbReference type="EMBL" id="CP001841">
    <property type="protein sequence ID" value="AEF83087.1"/>
    <property type="molecule type" value="Genomic_DNA"/>
</dbReference>
<dbReference type="GO" id="GO:0005829">
    <property type="term" value="C:cytosol"/>
    <property type="evidence" value="ECO:0007669"/>
    <property type="project" value="TreeGrafter"/>
</dbReference>
<dbReference type="InterPro" id="IPR014001">
    <property type="entry name" value="Helicase_ATP-bd"/>
</dbReference>
<evidence type="ECO:0000256" key="4">
    <source>
        <dbReference type="ARBA" id="ARBA00022840"/>
    </source>
</evidence>
<dbReference type="InterPro" id="IPR014014">
    <property type="entry name" value="RNA_helicase_DEAD_Q_motif"/>
</dbReference>
<keyword evidence="10" id="KW-1185">Reference proteome</keyword>
<dbReference type="Proteomes" id="UP000009222">
    <property type="component" value="Chromosome"/>
</dbReference>
<reference evidence="9 10" key="2">
    <citation type="journal article" date="2011" name="ISME J.">
        <title>RNA-seq reveals cooperative metabolic interactions between two termite-gut spirochete species in co-culture.</title>
        <authorList>
            <person name="Rosenthal A.Z."/>
            <person name="Matson E.G."/>
            <person name="Eldar A."/>
            <person name="Leadbetter J.R."/>
        </authorList>
    </citation>
    <scope>NUCLEOTIDE SEQUENCE [LARGE SCALE GENOMIC DNA]</scope>
    <source>
        <strain evidence="10">ATCC BAA-888 / DSM 13862 / ZAS-9</strain>
    </source>
</reference>
<feature type="short sequence motif" description="Q motif" evidence="5">
    <location>
        <begin position="4"/>
        <end position="32"/>
    </location>
</feature>
<evidence type="ECO:0000259" key="6">
    <source>
        <dbReference type="PROSITE" id="PS51192"/>
    </source>
</evidence>
<dbReference type="KEGG" id="taz:TREAZ_3604"/>
<dbReference type="InterPro" id="IPR011545">
    <property type="entry name" value="DEAD/DEAH_box_helicase_dom"/>
</dbReference>
<dbReference type="SUPFAM" id="SSF52540">
    <property type="entry name" value="P-loop containing nucleoside triphosphate hydrolases"/>
    <property type="match status" value="1"/>
</dbReference>
<feature type="domain" description="Helicase ATP-binding" evidence="6">
    <location>
        <begin position="35"/>
        <end position="224"/>
    </location>
</feature>
<dbReference type="CDD" id="cd18787">
    <property type="entry name" value="SF2_C_DEAD"/>
    <property type="match status" value="1"/>
</dbReference>
<dbReference type="GO" id="GO:0005524">
    <property type="term" value="F:ATP binding"/>
    <property type="evidence" value="ECO:0007669"/>
    <property type="project" value="UniProtKB-KW"/>
</dbReference>
<protein>
    <submittedName>
        <fullName evidence="9">Dead-box ATP-dependent rna helicase 47a</fullName>
        <ecNumber evidence="9">3.6.1.-</ecNumber>
    </submittedName>
</protein>
<dbReference type="GO" id="GO:0033592">
    <property type="term" value="F:RNA strand annealing activity"/>
    <property type="evidence" value="ECO:0007669"/>
    <property type="project" value="TreeGrafter"/>
</dbReference>
<feature type="domain" description="Helicase C-terminal" evidence="7">
    <location>
        <begin position="231"/>
        <end position="401"/>
    </location>
</feature>
<evidence type="ECO:0000256" key="1">
    <source>
        <dbReference type="ARBA" id="ARBA00022741"/>
    </source>
</evidence>
<dbReference type="InterPro" id="IPR044742">
    <property type="entry name" value="DEAD/DEAH_RhlB"/>
</dbReference>
<dbReference type="HOGENOM" id="CLU_003041_1_3_12"/>
<dbReference type="EC" id="3.6.1.-" evidence="9"/>
<evidence type="ECO:0000313" key="9">
    <source>
        <dbReference type="EMBL" id="AEF83087.1"/>
    </source>
</evidence>
<dbReference type="GO" id="GO:0009409">
    <property type="term" value="P:response to cold"/>
    <property type="evidence" value="ECO:0007669"/>
    <property type="project" value="TreeGrafter"/>
</dbReference>
<dbReference type="InterPro" id="IPR001650">
    <property type="entry name" value="Helicase_C-like"/>
</dbReference>
<dbReference type="SMART" id="SM00487">
    <property type="entry name" value="DEXDc"/>
    <property type="match status" value="1"/>
</dbReference>
<dbReference type="PROSITE" id="PS51192">
    <property type="entry name" value="HELICASE_ATP_BIND_1"/>
    <property type="match status" value="1"/>
</dbReference>
<dbReference type="InParanoid" id="F5Y6V5"/>
<dbReference type="PANTHER" id="PTHR47963:SF7">
    <property type="entry name" value="ATP-DEPENDENT RNA HELICASE YFML-RELATED"/>
    <property type="match status" value="1"/>
</dbReference>
<dbReference type="InterPro" id="IPR050547">
    <property type="entry name" value="DEAD_box_RNA_helicases"/>
</dbReference>
<dbReference type="AlphaFoldDB" id="F5Y6V5"/>
<dbReference type="InterPro" id="IPR027417">
    <property type="entry name" value="P-loop_NTPase"/>
</dbReference>